<sequence length="492" mass="58194">INLIVFVNSINAIARQEKIIKKPLGLKPSKTQKTIIDEFRHLSPDDVEFLKQVDKQFKMHGNKIKIKVERENATVFTNKNTKRTIDDSLGYGYNQNQQQRSYYFSQPHLMHRFTEHDVPADKGGYREKAIDIEVQQSHSFEIKDPEMTNYQPQASAYHHEQVYEDPVPVIVLRVPGPSKYALHLQALLQQYLEIRAAQFIKALEDQERHGQLLHPQHYLAQQNHQMHYIPMVAFQQMYQQQPYYQQQDYQQQYYQQPQVHQETSSYQIPAGEQSYYKHQPSQQESIHSQSHQEYPTSYINFVTPAYEQGELHHKTQHIQHHHHHDEDVSLETVENYPSEKHTQVIFKKKKNRNHRPSVTLLKSEPIVVPDQPSSQYEEVYENHQSEQIYQNHQTEHDSYGYASVHSEHPAEEHVVAVTQRSKGPINYHVLQSTLAPNHKELQDRHIPKRMAPFTKEYFEKAHRIMTGKSRRNRMSLKQEKSMMEKSSEEKTK</sequence>
<feature type="non-terminal residue" evidence="2">
    <location>
        <position position="1"/>
    </location>
</feature>
<feature type="region of interest" description="Disordered" evidence="1">
    <location>
        <begin position="466"/>
        <end position="492"/>
    </location>
</feature>
<name>A0A1J1IA84_9DIPT</name>
<gene>
    <name evidence="2" type="primary">putative AGAP002744-PA</name>
    <name evidence="2" type="ORF">CLUMA_CG010594</name>
</gene>
<evidence type="ECO:0000313" key="3">
    <source>
        <dbReference type="Proteomes" id="UP000183832"/>
    </source>
</evidence>
<evidence type="ECO:0000256" key="1">
    <source>
        <dbReference type="SAM" id="MobiDB-lite"/>
    </source>
</evidence>
<reference evidence="2 3" key="1">
    <citation type="submission" date="2015-04" db="EMBL/GenBank/DDBJ databases">
        <authorList>
            <person name="Syromyatnikov M.Y."/>
            <person name="Popov V.N."/>
        </authorList>
    </citation>
    <scope>NUCLEOTIDE SEQUENCE [LARGE SCALE GENOMIC DNA]</scope>
</reference>
<dbReference type="OrthoDB" id="6611181at2759"/>
<evidence type="ECO:0000313" key="2">
    <source>
        <dbReference type="EMBL" id="CRK97197.1"/>
    </source>
</evidence>
<keyword evidence="3" id="KW-1185">Reference proteome</keyword>
<dbReference type="STRING" id="568069.A0A1J1IA84"/>
<protein>
    <submittedName>
        <fullName evidence="2">CLUMA_CG010594, isoform A</fullName>
    </submittedName>
</protein>
<feature type="compositionally biased region" description="Basic and acidic residues" evidence="1">
    <location>
        <begin position="476"/>
        <end position="492"/>
    </location>
</feature>
<dbReference type="EMBL" id="CVRI01000047">
    <property type="protein sequence ID" value="CRK97197.1"/>
    <property type="molecule type" value="Genomic_DNA"/>
</dbReference>
<dbReference type="AlphaFoldDB" id="A0A1J1IA84"/>
<accession>A0A1J1IA84</accession>
<dbReference type="Proteomes" id="UP000183832">
    <property type="component" value="Unassembled WGS sequence"/>
</dbReference>
<organism evidence="2 3">
    <name type="scientific">Clunio marinus</name>
    <dbReference type="NCBI Taxonomy" id="568069"/>
    <lineage>
        <taxon>Eukaryota</taxon>
        <taxon>Metazoa</taxon>
        <taxon>Ecdysozoa</taxon>
        <taxon>Arthropoda</taxon>
        <taxon>Hexapoda</taxon>
        <taxon>Insecta</taxon>
        <taxon>Pterygota</taxon>
        <taxon>Neoptera</taxon>
        <taxon>Endopterygota</taxon>
        <taxon>Diptera</taxon>
        <taxon>Nematocera</taxon>
        <taxon>Chironomoidea</taxon>
        <taxon>Chironomidae</taxon>
        <taxon>Clunio</taxon>
    </lineage>
</organism>
<proteinExistence type="predicted"/>